<protein>
    <submittedName>
        <fullName evidence="1">Uncharacterized protein</fullName>
    </submittedName>
</protein>
<sequence>MTQLFGNTANMPLRQQLKVMRQSEEVASSATTSSQRLELAQRLHHLKMFSRGQSSEQVNDVADLKGLRVREAIKTQFPDIGQRAFQRHDVYELLLELGNVVELGQWRLHESAKEMVMYASYGSVYPGLRFQKSGEVFHCKGFNFDIRLAS</sequence>
<proteinExistence type="predicted"/>
<dbReference type="AlphaFoldDB" id="A0A7Z1MIW5"/>
<dbReference type="RefSeq" id="WP_154723709.1">
    <property type="nucleotide sequence ID" value="NZ_CP170596.1"/>
</dbReference>
<accession>A0A7Z1MIW5</accession>
<evidence type="ECO:0000313" key="1">
    <source>
        <dbReference type="EMBL" id="PMP29206.1"/>
    </source>
</evidence>
<reference evidence="1" key="2">
    <citation type="journal article" date="2018" name="Nature">
        <title>A major lineage of non-tailed dsDNA viruses as unrecognized killers of marine bacteria.</title>
        <authorList>
            <person name="Kauffman K.M."/>
            <person name="Hussain F.A."/>
            <person name="Yang J."/>
            <person name="Arevalo P."/>
            <person name="Brown J.M."/>
            <person name="Chang W.K."/>
            <person name="VanInsberghe D."/>
            <person name="Elsherbini J."/>
            <person name="Sharma R.S."/>
            <person name="Cutler M.B."/>
            <person name="Kelly L."/>
            <person name="Polz M.F."/>
        </authorList>
    </citation>
    <scope>NUCLEOTIDE SEQUENCE</scope>
    <source>
        <strain evidence="1">10N.222.46.E12</strain>
    </source>
</reference>
<organism evidence="1">
    <name type="scientific">Vibrio cyclitrophicus</name>
    <dbReference type="NCBI Taxonomy" id="47951"/>
    <lineage>
        <taxon>Bacteria</taxon>
        <taxon>Pseudomonadati</taxon>
        <taxon>Pseudomonadota</taxon>
        <taxon>Gammaproteobacteria</taxon>
        <taxon>Vibrionales</taxon>
        <taxon>Vibrionaceae</taxon>
        <taxon>Vibrio</taxon>
    </lineage>
</organism>
<reference evidence="1" key="1">
    <citation type="submission" date="2016-07" db="EMBL/GenBank/DDBJ databases">
        <authorList>
            <person name="Kauffman K."/>
            <person name="Arevalo P."/>
            <person name="Polz M.F."/>
        </authorList>
    </citation>
    <scope>NUCLEOTIDE SEQUENCE</scope>
    <source>
        <strain evidence="1">10N.222.46.E12</strain>
    </source>
</reference>
<name>A0A7Z1MIW5_9VIBR</name>
<dbReference type="EMBL" id="MDBS01000028">
    <property type="protein sequence ID" value="PMP29206.1"/>
    <property type="molecule type" value="Genomic_DNA"/>
</dbReference>
<comment type="caution">
    <text evidence="1">The sequence shown here is derived from an EMBL/GenBank/DDBJ whole genome shotgun (WGS) entry which is preliminary data.</text>
</comment>
<gene>
    <name evidence="1" type="ORF">BCS90_17580</name>
</gene>